<evidence type="ECO:0000256" key="4">
    <source>
        <dbReference type="ARBA" id="ARBA00022801"/>
    </source>
</evidence>
<dbReference type="GO" id="GO:0015938">
    <property type="term" value="P:coenzyme A catabolic process"/>
    <property type="evidence" value="ECO:0007669"/>
    <property type="project" value="TreeGrafter"/>
</dbReference>
<evidence type="ECO:0000259" key="8">
    <source>
        <dbReference type="PROSITE" id="PS51462"/>
    </source>
</evidence>
<dbReference type="InterPro" id="IPR000086">
    <property type="entry name" value="NUDIX_hydrolase_dom"/>
</dbReference>
<protein>
    <submittedName>
        <fullName evidence="9">Peroxisomal coenzyme A diphosphatase 1, peroxisomal</fullName>
    </submittedName>
</protein>
<comment type="caution">
    <text evidence="9">The sequence shown here is derived from an EMBL/GenBank/DDBJ whole genome shotgun (WGS) entry which is preliminary data.</text>
</comment>
<dbReference type="Gene3D" id="3.90.79.10">
    <property type="entry name" value="Nucleoside Triphosphate Pyrophosphohydrolase"/>
    <property type="match status" value="1"/>
</dbReference>
<comment type="cofactor">
    <cofactor evidence="1">
        <name>Mn(2+)</name>
        <dbReference type="ChEBI" id="CHEBI:29035"/>
    </cofactor>
</comment>
<dbReference type="AlphaFoldDB" id="A0AA38VYD7"/>
<dbReference type="EMBL" id="JANBVO010000001">
    <property type="protein sequence ID" value="KAJ9157808.1"/>
    <property type="molecule type" value="Genomic_DNA"/>
</dbReference>
<dbReference type="Proteomes" id="UP001174694">
    <property type="component" value="Unassembled WGS sequence"/>
</dbReference>
<name>A0AA38VYD7_9PEZI</name>
<feature type="region of interest" description="Disordered" evidence="7">
    <location>
        <begin position="1"/>
        <end position="40"/>
    </location>
</feature>
<keyword evidence="4" id="KW-0378">Hydrolase</keyword>
<sequence length="384" mass="42981">MSNAAEEAPLDTSVEQPLQPTESEVNELIRSIKDASSPPPAEDLDLFSNASYYWDASTMAPLSAASVAAIARLRAYKPPPFPVWDKLPASRRAAVLLLLYADRRGDLRVVITMRAASLRSFSGHAAFPGGKADSIEETPYQIARREAWEEIGLPMDDSKIPSPFRIEYLCSLPCSLARTELIVRPCVAFLHSSIPAATTSSDTRTPTVEEALMPKLDAKEVAAVFSAPFHNFLKKTDEVLPPEREADLPPGPWYEGQWMHWHEEPWRLHHFYVPVTGQRVTKPKKILPREAGEEQQHLGAVAERLEEEEEQVGRYKVWGMTGRILVDAARVAYAEEPEFEHNSHFGDEKLIDGLYRLGKLGEKKKVAPQLTREDMDAAKEASKM</sequence>
<feature type="domain" description="Nudix hydrolase" evidence="8">
    <location>
        <begin position="90"/>
        <end position="261"/>
    </location>
</feature>
<evidence type="ECO:0000256" key="5">
    <source>
        <dbReference type="ARBA" id="ARBA00022842"/>
    </source>
</evidence>
<dbReference type="PANTHER" id="PTHR12992:SF24">
    <property type="entry name" value="PEROXISOMAL COENZYME A DIPHOSPHATASE NUDT7"/>
    <property type="match status" value="1"/>
</dbReference>
<dbReference type="GO" id="GO:0046872">
    <property type="term" value="F:metal ion binding"/>
    <property type="evidence" value="ECO:0007669"/>
    <property type="project" value="UniProtKB-KW"/>
</dbReference>
<dbReference type="SUPFAM" id="SSF55811">
    <property type="entry name" value="Nudix"/>
    <property type="match status" value="1"/>
</dbReference>
<accession>A0AA38VYD7</accession>
<proteinExistence type="predicted"/>
<evidence type="ECO:0000256" key="2">
    <source>
        <dbReference type="ARBA" id="ARBA00001946"/>
    </source>
</evidence>
<evidence type="ECO:0000256" key="7">
    <source>
        <dbReference type="SAM" id="MobiDB-lite"/>
    </source>
</evidence>
<dbReference type="CDD" id="cd03426">
    <property type="entry name" value="NUDIX_CoAse_Nudt7"/>
    <property type="match status" value="1"/>
</dbReference>
<gene>
    <name evidence="9" type="ORF">NKR23_g75</name>
</gene>
<dbReference type="InterPro" id="IPR015797">
    <property type="entry name" value="NUDIX_hydrolase-like_dom_sf"/>
</dbReference>
<organism evidence="9 10">
    <name type="scientific">Pleurostoma richardsiae</name>
    <dbReference type="NCBI Taxonomy" id="41990"/>
    <lineage>
        <taxon>Eukaryota</taxon>
        <taxon>Fungi</taxon>
        <taxon>Dikarya</taxon>
        <taxon>Ascomycota</taxon>
        <taxon>Pezizomycotina</taxon>
        <taxon>Sordariomycetes</taxon>
        <taxon>Sordariomycetidae</taxon>
        <taxon>Calosphaeriales</taxon>
        <taxon>Pleurostomataceae</taxon>
        <taxon>Pleurostoma</taxon>
    </lineage>
</organism>
<comment type="cofactor">
    <cofactor evidence="2">
        <name>Mg(2+)</name>
        <dbReference type="ChEBI" id="CHEBI:18420"/>
    </cofactor>
</comment>
<evidence type="ECO:0000313" key="10">
    <source>
        <dbReference type="Proteomes" id="UP001174694"/>
    </source>
</evidence>
<evidence type="ECO:0000256" key="6">
    <source>
        <dbReference type="ARBA" id="ARBA00023211"/>
    </source>
</evidence>
<dbReference type="PANTHER" id="PTHR12992">
    <property type="entry name" value="NUDIX HYDROLASE"/>
    <property type="match status" value="1"/>
</dbReference>
<keyword evidence="6" id="KW-0464">Manganese</keyword>
<evidence type="ECO:0000256" key="1">
    <source>
        <dbReference type="ARBA" id="ARBA00001936"/>
    </source>
</evidence>
<dbReference type="InterPro" id="IPR045121">
    <property type="entry name" value="CoAse"/>
</dbReference>
<dbReference type="GO" id="GO:0010945">
    <property type="term" value="F:coenzyme A diphosphatase activity"/>
    <property type="evidence" value="ECO:0007669"/>
    <property type="project" value="InterPro"/>
</dbReference>
<evidence type="ECO:0000256" key="3">
    <source>
        <dbReference type="ARBA" id="ARBA00022723"/>
    </source>
</evidence>
<keyword evidence="10" id="KW-1185">Reference proteome</keyword>
<dbReference type="Pfam" id="PF00293">
    <property type="entry name" value="NUDIX"/>
    <property type="match status" value="1"/>
</dbReference>
<keyword evidence="5" id="KW-0460">Magnesium</keyword>
<keyword evidence="3" id="KW-0479">Metal-binding</keyword>
<feature type="compositionally biased region" description="Polar residues" evidence="7">
    <location>
        <begin position="13"/>
        <end position="23"/>
    </location>
</feature>
<evidence type="ECO:0000313" key="9">
    <source>
        <dbReference type="EMBL" id="KAJ9157808.1"/>
    </source>
</evidence>
<dbReference type="PROSITE" id="PS51462">
    <property type="entry name" value="NUDIX"/>
    <property type="match status" value="1"/>
</dbReference>
<reference evidence="9" key="1">
    <citation type="submission" date="2022-07" db="EMBL/GenBank/DDBJ databases">
        <title>Fungi with potential for degradation of polypropylene.</title>
        <authorList>
            <person name="Gostincar C."/>
        </authorList>
    </citation>
    <scope>NUCLEOTIDE SEQUENCE</scope>
    <source>
        <strain evidence="9">EXF-13308</strain>
    </source>
</reference>